<dbReference type="AlphaFoldDB" id="A0AAD8VX48"/>
<name>A0AAD8VX48_LOLMU</name>
<dbReference type="InterPro" id="IPR036047">
    <property type="entry name" value="F-box-like_dom_sf"/>
</dbReference>
<evidence type="ECO:0000313" key="2">
    <source>
        <dbReference type="EMBL" id="KAK1621141.1"/>
    </source>
</evidence>
<organism evidence="2 3">
    <name type="scientific">Lolium multiflorum</name>
    <name type="common">Italian ryegrass</name>
    <name type="synonym">Lolium perenne subsp. multiflorum</name>
    <dbReference type="NCBI Taxonomy" id="4521"/>
    <lineage>
        <taxon>Eukaryota</taxon>
        <taxon>Viridiplantae</taxon>
        <taxon>Streptophyta</taxon>
        <taxon>Embryophyta</taxon>
        <taxon>Tracheophyta</taxon>
        <taxon>Spermatophyta</taxon>
        <taxon>Magnoliopsida</taxon>
        <taxon>Liliopsida</taxon>
        <taxon>Poales</taxon>
        <taxon>Poaceae</taxon>
        <taxon>BOP clade</taxon>
        <taxon>Pooideae</taxon>
        <taxon>Poodae</taxon>
        <taxon>Poeae</taxon>
        <taxon>Poeae Chloroplast Group 2 (Poeae type)</taxon>
        <taxon>Loliodinae</taxon>
        <taxon>Loliinae</taxon>
        <taxon>Lolium</taxon>
    </lineage>
</organism>
<accession>A0AAD8VX48</accession>
<dbReference type="InterPro" id="IPR001810">
    <property type="entry name" value="F-box_dom"/>
</dbReference>
<dbReference type="EMBL" id="JAUUTY010000006">
    <property type="protein sequence ID" value="KAK1621141.1"/>
    <property type="molecule type" value="Genomic_DNA"/>
</dbReference>
<dbReference type="SUPFAM" id="SSF81383">
    <property type="entry name" value="F-box domain"/>
    <property type="match status" value="1"/>
</dbReference>
<evidence type="ECO:0000259" key="1">
    <source>
        <dbReference type="SMART" id="SM00256"/>
    </source>
</evidence>
<dbReference type="CDD" id="cd22157">
    <property type="entry name" value="F-box_AtFBW1-like"/>
    <property type="match status" value="1"/>
</dbReference>
<comment type="caution">
    <text evidence="2">The sequence shown here is derived from an EMBL/GenBank/DDBJ whole genome shotgun (WGS) entry which is preliminary data.</text>
</comment>
<dbReference type="PANTHER" id="PTHR31672">
    <property type="entry name" value="BNACNNG10540D PROTEIN"/>
    <property type="match status" value="1"/>
</dbReference>
<evidence type="ECO:0000313" key="3">
    <source>
        <dbReference type="Proteomes" id="UP001231189"/>
    </source>
</evidence>
<dbReference type="InterPro" id="IPR050796">
    <property type="entry name" value="SCF_F-box_component"/>
</dbReference>
<reference evidence="2" key="1">
    <citation type="submission" date="2023-07" db="EMBL/GenBank/DDBJ databases">
        <title>A chromosome-level genome assembly of Lolium multiflorum.</title>
        <authorList>
            <person name="Chen Y."/>
            <person name="Copetti D."/>
            <person name="Kolliker R."/>
            <person name="Studer B."/>
        </authorList>
    </citation>
    <scope>NUCLEOTIDE SEQUENCE</scope>
    <source>
        <strain evidence="2">02402/16</strain>
        <tissue evidence="2">Leaf</tissue>
    </source>
</reference>
<dbReference type="Proteomes" id="UP001231189">
    <property type="component" value="Unassembled WGS sequence"/>
</dbReference>
<sequence length="198" mass="21651">MLPKATAVSIANDILFDILLRMPGRALRRFRCVSKQWCALLSDPAFLAAHKSRRPDLLLVDTGYFRGYNEPDLRLRDLSGNVVRVIEGVGGSDILPTTSLDSGLVCVLDHPCKGVRVVDLASGKVLLSISGLEVKRQQHEFARCQYETFGIGLTASSCVYKVVRLVRGLVASPWRSMSRRIASAAASLTWSVPLAIIA</sequence>
<protein>
    <recommendedName>
        <fullName evidence="1">F-box domain-containing protein</fullName>
    </recommendedName>
</protein>
<dbReference type="Pfam" id="PF00646">
    <property type="entry name" value="F-box"/>
    <property type="match status" value="1"/>
</dbReference>
<feature type="domain" description="F-box" evidence="1">
    <location>
        <begin position="10"/>
        <end position="50"/>
    </location>
</feature>
<dbReference type="SMART" id="SM00256">
    <property type="entry name" value="FBOX"/>
    <property type="match status" value="1"/>
</dbReference>
<gene>
    <name evidence="2" type="ORF">QYE76_026658</name>
</gene>
<proteinExistence type="predicted"/>
<keyword evidence="3" id="KW-1185">Reference proteome</keyword>